<feature type="domain" description="N-acetyltransferase" evidence="5">
    <location>
        <begin position="193"/>
        <end position="358"/>
    </location>
</feature>
<dbReference type="PANTHER" id="PTHR47506:SF6">
    <property type="entry name" value="HTH-TYPE TRANSCRIPTIONAL REPRESSOR NEMR"/>
    <property type="match status" value="1"/>
</dbReference>
<evidence type="ECO:0000259" key="5">
    <source>
        <dbReference type="PROSITE" id="PS51186"/>
    </source>
</evidence>
<sequence length="361" mass="41408">MKTAEGARRGPKPNAGTRTNLLQAGLDVLHAEGYAASSIQLIVEAADVPKGSFYNHFSSKEVFATELIDLYFQRAEQRLDKAFSRHELAPLVRLAAYFDELMAVFRQQQFARGCLLGNLSGEVADHSEIIRLKLQDKLNRWSEVIEDCLKEAQQLNQLDSALPAEALSRFILNAWEGALLRTVMEPLLTTPRLTLRRFTRADLPVFIEYRNQPEVARYQSWDGYSEADAEAFYAQQEPLDFNTDESWFQIAVVRSEDRRLLGDVAVHFFDEGQQAELGMTFDERHQRQGFAFESLRGAIELLFTTFNKHRLVATVDARNEAAAGLLEKLGFRREAHFRQNIFFKGEWGDEYVYALLRSEWK</sequence>
<dbReference type="InterPro" id="IPR011075">
    <property type="entry name" value="TetR_C"/>
</dbReference>
<reference evidence="6 7" key="1">
    <citation type="submission" date="2012-10" db="EMBL/GenBank/DDBJ databases">
        <title>Genome sequencing and analysis of entomopathogenic fungi Beauveria bassiana D1-5.</title>
        <authorList>
            <person name="Li Q."/>
            <person name="Wang L."/>
            <person name="Zhang Z."/>
            <person name="Wang Q."/>
            <person name="Ren J."/>
            <person name="Wang M."/>
            <person name="Xu W."/>
            <person name="Wang J."/>
            <person name="Lu Y."/>
            <person name="Du Q."/>
            <person name="Sun Z."/>
        </authorList>
    </citation>
    <scope>NUCLEOTIDE SEQUENCE [LARGE SCALE GENOMIC DNA]</scope>
    <source>
        <strain evidence="6 7">D1-5</strain>
    </source>
</reference>
<keyword evidence="2" id="KW-0238">DNA-binding</keyword>
<dbReference type="InterPro" id="IPR036271">
    <property type="entry name" value="Tet_transcr_reg_TetR-rel_C_sf"/>
</dbReference>
<dbReference type="InterPro" id="IPR001647">
    <property type="entry name" value="HTH_TetR"/>
</dbReference>
<keyword evidence="1" id="KW-0805">Transcription regulation</keyword>
<dbReference type="Proteomes" id="UP000030106">
    <property type="component" value="Unassembled WGS sequence"/>
</dbReference>
<dbReference type="GO" id="GO:0016747">
    <property type="term" value="F:acyltransferase activity, transferring groups other than amino-acyl groups"/>
    <property type="evidence" value="ECO:0007669"/>
    <property type="project" value="InterPro"/>
</dbReference>
<evidence type="ECO:0000256" key="1">
    <source>
        <dbReference type="ARBA" id="ARBA00023015"/>
    </source>
</evidence>
<dbReference type="PROSITE" id="PS51186">
    <property type="entry name" value="GNAT"/>
    <property type="match status" value="1"/>
</dbReference>
<evidence type="ECO:0000256" key="3">
    <source>
        <dbReference type="ARBA" id="ARBA00023163"/>
    </source>
</evidence>
<gene>
    <name evidence="6" type="ORF">BBAD15_g1286</name>
</gene>
<evidence type="ECO:0000313" key="7">
    <source>
        <dbReference type="Proteomes" id="UP000030106"/>
    </source>
</evidence>
<dbReference type="HOGENOM" id="CLU_767241_0_0_1"/>
<dbReference type="SUPFAM" id="SSF48498">
    <property type="entry name" value="Tetracyclin repressor-like, C-terminal domain"/>
    <property type="match status" value="1"/>
</dbReference>
<dbReference type="PROSITE" id="PS50977">
    <property type="entry name" value="HTH_TETR_2"/>
    <property type="match status" value="1"/>
</dbReference>
<dbReference type="SUPFAM" id="SSF55729">
    <property type="entry name" value="Acyl-CoA N-acyltransferases (Nat)"/>
    <property type="match status" value="1"/>
</dbReference>
<organism evidence="6 7">
    <name type="scientific">Beauveria bassiana D1-5</name>
    <dbReference type="NCBI Taxonomy" id="1245745"/>
    <lineage>
        <taxon>Eukaryota</taxon>
        <taxon>Fungi</taxon>
        <taxon>Dikarya</taxon>
        <taxon>Ascomycota</taxon>
        <taxon>Pezizomycotina</taxon>
        <taxon>Sordariomycetes</taxon>
        <taxon>Hypocreomycetidae</taxon>
        <taxon>Hypocreales</taxon>
        <taxon>Cordycipitaceae</taxon>
        <taxon>Beauveria</taxon>
    </lineage>
</organism>
<dbReference type="SUPFAM" id="SSF46689">
    <property type="entry name" value="Homeodomain-like"/>
    <property type="match status" value="1"/>
</dbReference>
<evidence type="ECO:0000259" key="4">
    <source>
        <dbReference type="PROSITE" id="PS50977"/>
    </source>
</evidence>
<dbReference type="InterPro" id="IPR009057">
    <property type="entry name" value="Homeodomain-like_sf"/>
</dbReference>
<evidence type="ECO:0000313" key="6">
    <source>
        <dbReference type="EMBL" id="KGQ12967.1"/>
    </source>
</evidence>
<protein>
    <submittedName>
        <fullName evidence="6">HTH-type transcriptional repressor dhaR</fullName>
    </submittedName>
</protein>
<dbReference type="EMBL" id="ANFO01000068">
    <property type="protein sequence ID" value="KGQ12967.1"/>
    <property type="molecule type" value="Genomic_DNA"/>
</dbReference>
<accession>A0A0A2W2V0</accession>
<evidence type="ECO:0000256" key="2">
    <source>
        <dbReference type="ARBA" id="ARBA00023125"/>
    </source>
</evidence>
<name>A0A0A2W2V0_BEABA</name>
<dbReference type="GO" id="GO:0003677">
    <property type="term" value="F:DNA binding"/>
    <property type="evidence" value="ECO:0007669"/>
    <property type="project" value="UniProtKB-KW"/>
</dbReference>
<dbReference type="PANTHER" id="PTHR47506">
    <property type="entry name" value="TRANSCRIPTIONAL REGULATORY PROTEIN"/>
    <property type="match status" value="1"/>
</dbReference>
<dbReference type="Pfam" id="PF13302">
    <property type="entry name" value="Acetyltransf_3"/>
    <property type="match status" value="1"/>
</dbReference>
<dbReference type="Gene3D" id="3.40.630.30">
    <property type="match status" value="1"/>
</dbReference>
<dbReference type="Gene3D" id="1.10.357.10">
    <property type="entry name" value="Tetracycline Repressor, domain 2"/>
    <property type="match status" value="1"/>
</dbReference>
<keyword evidence="3" id="KW-0804">Transcription</keyword>
<dbReference type="InterPro" id="IPR000182">
    <property type="entry name" value="GNAT_dom"/>
</dbReference>
<proteinExistence type="predicted"/>
<comment type="caution">
    <text evidence="6">The sequence shown here is derived from an EMBL/GenBank/DDBJ whole genome shotgun (WGS) entry which is preliminary data.</text>
</comment>
<feature type="domain" description="HTH tetR-type" evidence="4">
    <location>
        <begin position="15"/>
        <end position="75"/>
    </location>
</feature>
<dbReference type="PRINTS" id="PR00455">
    <property type="entry name" value="HTHTETR"/>
</dbReference>
<dbReference type="InterPro" id="IPR016181">
    <property type="entry name" value="Acyl_CoA_acyltransferase"/>
</dbReference>
<dbReference type="Pfam" id="PF00440">
    <property type="entry name" value="TetR_N"/>
    <property type="match status" value="1"/>
</dbReference>
<dbReference type="Pfam" id="PF16925">
    <property type="entry name" value="TetR_C_13"/>
    <property type="match status" value="1"/>
</dbReference>
<dbReference type="AlphaFoldDB" id="A0A0A2W2V0"/>